<dbReference type="PROSITE" id="PS51186">
    <property type="entry name" value="GNAT"/>
    <property type="match status" value="1"/>
</dbReference>
<feature type="domain" description="N-acetyltransferase" evidence="1">
    <location>
        <begin position="169"/>
        <end position="302"/>
    </location>
</feature>
<reference evidence="2 3" key="1">
    <citation type="submission" date="2017-05" db="EMBL/GenBank/DDBJ databases">
        <title>Biotechnological potential of actinobacteria isolated from South African environments.</title>
        <authorList>
            <person name="Le Roes-Hill M."/>
            <person name="Prins A."/>
            <person name="Durrell K.A."/>
        </authorList>
    </citation>
    <scope>NUCLEOTIDE SEQUENCE [LARGE SCALE GENOMIC DNA]</scope>
    <source>
        <strain evidence="2">M26</strain>
    </source>
</reference>
<dbReference type="Gene3D" id="3.40.630.30">
    <property type="match status" value="1"/>
</dbReference>
<keyword evidence="3" id="KW-1185">Reference proteome</keyword>
<dbReference type="Pfam" id="PF00583">
    <property type="entry name" value="Acetyltransf_1"/>
    <property type="match status" value="1"/>
</dbReference>
<gene>
    <name evidence="2" type="ORF">CA984_15340</name>
</gene>
<dbReference type="EMBL" id="NGFP01000060">
    <property type="protein sequence ID" value="OUC96343.1"/>
    <property type="molecule type" value="Genomic_DNA"/>
</dbReference>
<name>A0A243RN22_9ACTN</name>
<organism evidence="2 3">
    <name type="scientific">Streptosporangium minutum</name>
    <dbReference type="NCBI Taxonomy" id="569862"/>
    <lineage>
        <taxon>Bacteria</taxon>
        <taxon>Bacillati</taxon>
        <taxon>Actinomycetota</taxon>
        <taxon>Actinomycetes</taxon>
        <taxon>Streptosporangiales</taxon>
        <taxon>Streptosporangiaceae</taxon>
        <taxon>Streptosporangium</taxon>
    </lineage>
</organism>
<sequence length="302" mass="33451">MTDLVIRPLTAGEEDLFESLSDPGLVGFAAFGDTYADMAVAGEYRPEWSWVALRDGVVVARAAWWAGPKDVKPLALDWFDFTDPDAAVQLLRTSPLHAQYSLKLPPGWRDNPAVREQAQAQARIDAAVAAGLSPLVERYRYRWTPDCGVPPRPGRLEFRPEPDDAVIFEVFRRIHEGSLDAHARRTVTESGLDAAAQEDLDYLRWMPSPRDWWRLAYTPAGDLVGLSVPGRNYGDPLIGYIGVVPEHRGHGYAYDPLVEATHKLVGEGVDRIVAGTDQTNFPMAATFAKAGYPIAQERIDLI</sequence>
<proteinExistence type="predicted"/>
<keyword evidence="2" id="KW-0808">Transferase</keyword>
<dbReference type="RefSeq" id="WP_086572551.1">
    <property type="nucleotide sequence ID" value="NZ_NGFP01000060.1"/>
</dbReference>
<evidence type="ECO:0000313" key="3">
    <source>
        <dbReference type="Proteomes" id="UP000194761"/>
    </source>
</evidence>
<dbReference type="GO" id="GO:0016747">
    <property type="term" value="F:acyltransferase activity, transferring groups other than amino-acyl groups"/>
    <property type="evidence" value="ECO:0007669"/>
    <property type="project" value="InterPro"/>
</dbReference>
<protein>
    <submittedName>
        <fullName evidence="2">GNAT family N-acetyltransferase</fullName>
    </submittedName>
</protein>
<dbReference type="AlphaFoldDB" id="A0A243RN22"/>
<comment type="caution">
    <text evidence="2">The sequence shown here is derived from an EMBL/GenBank/DDBJ whole genome shotgun (WGS) entry which is preliminary data.</text>
</comment>
<dbReference type="SUPFAM" id="SSF55729">
    <property type="entry name" value="Acyl-CoA N-acyltransferases (Nat)"/>
    <property type="match status" value="1"/>
</dbReference>
<accession>A0A243RN22</accession>
<evidence type="ECO:0000313" key="2">
    <source>
        <dbReference type="EMBL" id="OUC96343.1"/>
    </source>
</evidence>
<dbReference type="Proteomes" id="UP000194761">
    <property type="component" value="Unassembled WGS sequence"/>
</dbReference>
<dbReference type="InterPro" id="IPR016181">
    <property type="entry name" value="Acyl_CoA_acyltransferase"/>
</dbReference>
<evidence type="ECO:0000259" key="1">
    <source>
        <dbReference type="PROSITE" id="PS51186"/>
    </source>
</evidence>
<dbReference type="InterPro" id="IPR000182">
    <property type="entry name" value="GNAT_dom"/>
</dbReference>